<dbReference type="Pfam" id="PF08610">
    <property type="entry name" value="Pex16"/>
    <property type="match status" value="1"/>
</dbReference>
<sequence length="435" mass="46656">GEVELLWLFSVASMPEQSLFTRYKAWVRRNNVALNLFETGLSSATWLLPDRFSDGEFSYEAIHTAIGLISTFHESILSGAHDRDGGDLLLALGVLQQLQVLVELGALWGERARGRNRYDALVAYEALKAGVRGFVLLRSQGRMLLQGGLGNLEQEALAASTSGRPAGGRPTEVFDAFARFREHHCRAALEEERGEGAGKGDEADGLGARGATLSSAEQATMEAAWQGAVGAADASAPLWWDRGACEPATGADPSTSSGAGPGVRPQSAGDVARAAAAAQARSARLLAAAEALHVLRPLIYAATLRRWGRRAWRPWLASLLVDLASRQLSFRAAATSRQAAYAAAASPAVQGTSMAVLYRLQGIRFTAAESEELLRRRTSLLFYLLRDPVFASHTRPALGRLAGKLERVPLVGWGGGRLLEILDGMQQLYSYTSAS</sequence>
<proteinExistence type="inferred from homology"/>
<dbReference type="AlphaFoldDB" id="A0A1D2AH77"/>
<comment type="subcellular location">
    <subcellularLocation>
        <location evidence="2">Peroxisome membrane</location>
    </subcellularLocation>
</comment>
<dbReference type="InterPro" id="IPR013919">
    <property type="entry name" value="Pex16"/>
</dbReference>
<feature type="non-terminal residue" evidence="4">
    <location>
        <position position="1"/>
    </location>
</feature>
<comment type="similarity">
    <text evidence="1 2">Belongs to the peroxin-16 family.</text>
</comment>
<dbReference type="PANTHER" id="PTHR13299:SF0">
    <property type="entry name" value="PEROXISOMAL MEMBRANE PROTEIN PEX16"/>
    <property type="match status" value="1"/>
</dbReference>
<evidence type="ECO:0000256" key="2">
    <source>
        <dbReference type="RuleBase" id="RU365003"/>
    </source>
</evidence>
<feature type="compositionally biased region" description="Basic and acidic residues" evidence="3">
    <location>
        <begin position="189"/>
        <end position="202"/>
    </location>
</feature>
<dbReference type="EMBL" id="GDKF01000075">
    <property type="protein sequence ID" value="JAT78547.1"/>
    <property type="molecule type" value="Transcribed_RNA"/>
</dbReference>
<evidence type="ECO:0000256" key="3">
    <source>
        <dbReference type="SAM" id="MobiDB-lite"/>
    </source>
</evidence>
<accession>A0A1D2AH77</accession>
<dbReference type="GO" id="GO:0007031">
    <property type="term" value="P:peroxisome organization"/>
    <property type="evidence" value="ECO:0007669"/>
    <property type="project" value="UniProtKB-KW"/>
</dbReference>
<keyword evidence="2" id="KW-0576">Peroxisome</keyword>
<dbReference type="PANTHER" id="PTHR13299">
    <property type="entry name" value="PEROXISOMAL MEMBRANE PROTEIN PEX16"/>
    <property type="match status" value="1"/>
</dbReference>
<keyword evidence="2" id="KW-0962">Peroxisome biogenesis</keyword>
<evidence type="ECO:0000313" key="4">
    <source>
        <dbReference type="EMBL" id="JAT78547.1"/>
    </source>
</evidence>
<name>A0A1D2AH77_AUXPR</name>
<protein>
    <recommendedName>
        <fullName evidence="2">Peroxisomal membrane protein PEX16</fullName>
    </recommendedName>
</protein>
<gene>
    <name evidence="4" type="ORF">g.7302</name>
</gene>
<reference evidence="4" key="1">
    <citation type="submission" date="2015-08" db="EMBL/GenBank/DDBJ databases">
        <authorList>
            <person name="Babu N.S."/>
            <person name="Beckwith C.J."/>
            <person name="Beseler K.G."/>
            <person name="Brison A."/>
            <person name="Carone J.V."/>
            <person name="Caskin T.P."/>
            <person name="Diamond M."/>
            <person name="Durham M.E."/>
            <person name="Foxe J.M."/>
            <person name="Go M."/>
            <person name="Henderson B.A."/>
            <person name="Jones I.B."/>
            <person name="McGettigan J.A."/>
            <person name="Micheletti S.J."/>
            <person name="Nasrallah M.E."/>
            <person name="Ortiz D."/>
            <person name="Piller C.R."/>
            <person name="Privatt S.R."/>
            <person name="Schneider S.L."/>
            <person name="Sharp S."/>
            <person name="Smith T.C."/>
            <person name="Stanton J.D."/>
            <person name="Ullery H.E."/>
            <person name="Wilson R.J."/>
            <person name="Serrano M.G."/>
            <person name="Buck G."/>
            <person name="Lee V."/>
            <person name="Wang Y."/>
            <person name="Carvalho R."/>
            <person name="Voegtly L."/>
            <person name="Shi R."/>
            <person name="Duckworth R."/>
            <person name="Johnson A."/>
            <person name="Loviza R."/>
            <person name="Walstead R."/>
            <person name="Shah Z."/>
            <person name="Kiflezghi M."/>
            <person name="Wade K."/>
            <person name="Ball S.L."/>
            <person name="Bradley K.W."/>
            <person name="Asai D.J."/>
            <person name="Bowman C.A."/>
            <person name="Russell D.A."/>
            <person name="Pope W.H."/>
            <person name="Jacobs-Sera D."/>
            <person name="Hendrix R.W."/>
            <person name="Hatfull G.F."/>
        </authorList>
    </citation>
    <scope>NUCLEOTIDE SEQUENCE</scope>
</reference>
<feature type="region of interest" description="Disordered" evidence="3">
    <location>
        <begin position="189"/>
        <end position="208"/>
    </location>
</feature>
<organism evidence="4">
    <name type="scientific">Auxenochlorella protothecoides</name>
    <name type="common">Green microalga</name>
    <name type="synonym">Chlorella protothecoides</name>
    <dbReference type="NCBI Taxonomy" id="3075"/>
    <lineage>
        <taxon>Eukaryota</taxon>
        <taxon>Viridiplantae</taxon>
        <taxon>Chlorophyta</taxon>
        <taxon>core chlorophytes</taxon>
        <taxon>Trebouxiophyceae</taxon>
        <taxon>Chlorellales</taxon>
        <taxon>Chlorellaceae</taxon>
        <taxon>Auxenochlorella</taxon>
    </lineage>
</organism>
<evidence type="ECO:0000256" key="1">
    <source>
        <dbReference type="ARBA" id="ARBA00009505"/>
    </source>
</evidence>
<dbReference type="GO" id="GO:0005778">
    <property type="term" value="C:peroxisomal membrane"/>
    <property type="evidence" value="ECO:0007669"/>
    <property type="project" value="UniProtKB-SubCell"/>
</dbReference>
<feature type="region of interest" description="Disordered" evidence="3">
    <location>
        <begin position="243"/>
        <end position="267"/>
    </location>
</feature>